<evidence type="ECO:0000313" key="1">
    <source>
        <dbReference type="EMBL" id="BAC08781.1"/>
    </source>
</evidence>
<protein>
    <submittedName>
        <fullName evidence="1">Tsl1229 protein</fullName>
    </submittedName>
</protein>
<keyword evidence="2" id="KW-1185">Reference proteome</keyword>
<organism evidence="1 2">
    <name type="scientific">Thermosynechococcus vestitus (strain NIES-2133 / IAM M-273 / BP-1)</name>
    <dbReference type="NCBI Taxonomy" id="197221"/>
    <lineage>
        <taxon>Bacteria</taxon>
        <taxon>Bacillati</taxon>
        <taxon>Cyanobacteriota</taxon>
        <taxon>Cyanophyceae</taxon>
        <taxon>Acaryochloridales</taxon>
        <taxon>Thermosynechococcaceae</taxon>
        <taxon>Thermosynechococcus</taxon>
    </lineage>
</organism>
<dbReference type="EnsemblBacteria" id="BAC08781">
    <property type="protein sequence ID" value="BAC08781"/>
    <property type="gene ID" value="BAC08781"/>
</dbReference>
<evidence type="ECO:0000313" key="2">
    <source>
        <dbReference type="Proteomes" id="UP000000440"/>
    </source>
</evidence>
<gene>
    <name evidence="1" type="ordered locus">tsl1229</name>
</gene>
<dbReference type="KEGG" id="tel:tsl1229"/>
<reference evidence="1 2" key="1">
    <citation type="journal article" date="2002" name="DNA Res.">
        <title>Complete genome structure of the thermophilic cyanobacterium Thermosynechococcus elongatus BP-1.</title>
        <authorList>
            <person name="Nakamura Y."/>
            <person name="Kaneko T."/>
            <person name="Sato S."/>
            <person name="Ikeuchi M."/>
            <person name="Katoh H."/>
            <person name="Sasamoto S."/>
            <person name="Watanabe A."/>
            <person name="Iriguchi M."/>
            <person name="Kawashima K."/>
            <person name="Kimura T."/>
            <person name="Kishida Y."/>
            <person name="Kiyokawa C."/>
            <person name="Kohara M."/>
            <person name="Matsumoto M."/>
            <person name="Matsuno A."/>
            <person name="Nakazaki N."/>
            <person name="Shimpo S."/>
            <person name="Sugimoto M."/>
            <person name="Takeuchi C."/>
            <person name="Yamada M."/>
            <person name="Tabata S."/>
        </authorList>
    </citation>
    <scope>NUCLEOTIDE SEQUENCE [LARGE SCALE GENOMIC DNA]</scope>
    <source>
        <strain evidence="2">IAM M-273 / NIES-2133 / BP-1</strain>
    </source>
</reference>
<name>Q8DJJ4_THEVB</name>
<dbReference type="Proteomes" id="UP000000440">
    <property type="component" value="Chromosome"/>
</dbReference>
<sequence>MNGIRLYRDSDGSIRRLIKDNRGLISLPIWIDRQSSQGTFERFRLVDEFEAACWVTIP</sequence>
<dbReference type="AlphaFoldDB" id="Q8DJJ4"/>
<proteinExistence type="predicted"/>
<accession>Q8DJJ4</accession>
<dbReference type="RefSeq" id="WP_011057071.1">
    <property type="nucleotide sequence ID" value="NC_004113.1"/>
</dbReference>
<dbReference type="EMBL" id="BA000039">
    <property type="protein sequence ID" value="BAC08781.1"/>
    <property type="molecule type" value="Genomic_DNA"/>
</dbReference>